<gene>
    <name evidence="2" type="ORF">ACFQZI_00025</name>
</gene>
<keyword evidence="1" id="KW-1133">Transmembrane helix</keyword>
<reference evidence="3" key="1">
    <citation type="journal article" date="2019" name="Int. J. Syst. Evol. Microbiol.">
        <title>The Global Catalogue of Microorganisms (GCM) 10K type strain sequencing project: providing services to taxonomists for standard genome sequencing and annotation.</title>
        <authorList>
            <consortium name="The Broad Institute Genomics Platform"/>
            <consortium name="The Broad Institute Genome Sequencing Center for Infectious Disease"/>
            <person name="Wu L."/>
            <person name="Ma J."/>
        </authorList>
    </citation>
    <scope>NUCLEOTIDE SEQUENCE [LARGE SCALE GENOMIC DNA]</scope>
    <source>
        <strain evidence="3">CCUG 60742</strain>
    </source>
</reference>
<evidence type="ECO:0000313" key="2">
    <source>
        <dbReference type="EMBL" id="MFD0763217.1"/>
    </source>
</evidence>
<dbReference type="Proteomes" id="UP001597073">
    <property type="component" value="Unassembled WGS sequence"/>
</dbReference>
<sequence>MKRSILIIIIIIVAILNFTPLSFLLKKNYSYSNFDRSFRFQEEGSGIDFNMAKTRYKWFLQDNQSTKNGDTTLYRTFTIKPWQVWSWRDYVLQHERFTLPYLDTNRVK</sequence>
<keyword evidence="3" id="KW-1185">Reference proteome</keyword>
<dbReference type="EMBL" id="JBHTIA010000002">
    <property type="protein sequence ID" value="MFD0763217.1"/>
    <property type="molecule type" value="Genomic_DNA"/>
</dbReference>
<organism evidence="2 3">
    <name type="scientific">Mucilaginibacter lutimaris</name>
    <dbReference type="NCBI Taxonomy" id="931629"/>
    <lineage>
        <taxon>Bacteria</taxon>
        <taxon>Pseudomonadati</taxon>
        <taxon>Bacteroidota</taxon>
        <taxon>Sphingobacteriia</taxon>
        <taxon>Sphingobacteriales</taxon>
        <taxon>Sphingobacteriaceae</taxon>
        <taxon>Mucilaginibacter</taxon>
    </lineage>
</organism>
<name>A0ABW2Z9F5_9SPHI</name>
<evidence type="ECO:0000313" key="3">
    <source>
        <dbReference type="Proteomes" id="UP001597073"/>
    </source>
</evidence>
<keyword evidence="1" id="KW-0472">Membrane</keyword>
<protein>
    <submittedName>
        <fullName evidence="2">Uncharacterized protein</fullName>
    </submittedName>
</protein>
<dbReference type="RefSeq" id="WP_377137082.1">
    <property type="nucleotide sequence ID" value="NZ_JBHTIA010000002.1"/>
</dbReference>
<feature type="transmembrane region" description="Helical" evidence="1">
    <location>
        <begin position="6"/>
        <end position="25"/>
    </location>
</feature>
<accession>A0ABW2Z9F5</accession>
<evidence type="ECO:0000256" key="1">
    <source>
        <dbReference type="SAM" id="Phobius"/>
    </source>
</evidence>
<comment type="caution">
    <text evidence="2">The sequence shown here is derived from an EMBL/GenBank/DDBJ whole genome shotgun (WGS) entry which is preliminary data.</text>
</comment>
<proteinExistence type="predicted"/>
<keyword evidence="1" id="KW-0812">Transmembrane</keyword>